<dbReference type="Pfam" id="PF13966">
    <property type="entry name" value="zf-RVT"/>
    <property type="match status" value="1"/>
</dbReference>
<dbReference type="PANTHER" id="PTHR47723:SF19">
    <property type="entry name" value="POLYNUCLEOTIDYL TRANSFERASE, RIBONUCLEASE H-LIKE SUPERFAMILY PROTEIN"/>
    <property type="match status" value="1"/>
</dbReference>
<dbReference type="PANTHER" id="PTHR47723">
    <property type="entry name" value="OS05G0353850 PROTEIN"/>
    <property type="match status" value="1"/>
</dbReference>
<gene>
    <name evidence="2" type="ORF">ES332_A11G347700v1</name>
</gene>
<reference evidence="2 3" key="1">
    <citation type="submission" date="2019-07" db="EMBL/GenBank/DDBJ databases">
        <title>WGS assembly of Gossypium tomentosum.</title>
        <authorList>
            <person name="Chen Z.J."/>
            <person name="Sreedasyam A."/>
            <person name="Ando A."/>
            <person name="Song Q."/>
            <person name="De L."/>
            <person name="Hulse-Kemp A."/>
            <person name="Ding M."/>
            <person name="Ye W."/>
            <person name="Kirkbride R."/>
            <person name="Jenkins J."/>
            <person name="Plott C."/>
            <person name="Lovell J."/>
            <person name="Lin Y.-M."/>
            <person name="Vaughn R."/>
            <person name="Liu B."/>
            <person name="Li W."/>
            <person name="Simpson S."/>
            <person name="Scheffler B."/>
            <person name="Saski C."/>
            <person name="Grover C."/>
            <person name="Hu G."/>
            <person name="Conover J."/>
            <person name="Carlson J."/>
            <person name="Shu S."/>
            <person name="Boston L."/>
            <person name="Williams M."/>
            <person name="Peterson D."/>
            <person name="Mcgee K."/>
            <person name="Jones D."/>
            <person name="Wendel J."/>
            <person name="Stelly D."/>
            <person name="Grimwood J."/>
            <person name="Schmutz J."/>
        </authorList>
    </citation>
    <scope>NUCLEOTIDE SEQUENCE [LARGE SCALE GENOMIC DNA]</scope>
    <source>
        <strain evidence="2">7179.01</strain>
    </source>
</reference>
<dbReference type="InterPro" id="IPR026960">
    <property type="entry name" value="RVT-Znf"/>
</dbReference>
<feature type="domain" description="Reverse transcriptase zinc-binding" evidence="1">
    <location>
        <begin position="49"/>
        <end position="105"/>
    </location>
</feature>
<sequence length="331" mass="38071">MEFPRLFRLATGKNSLVYEVATNNNFEEWGEFSVKKLSYLLSIDGMGAIDFSFGRIWKLKVPPRVRNFMWMLAINQVPMKDFLIWRGIQLDPLSSGCPWCDRVTEIFWSRIFNWWSFDWKNMANFEEFFIMCWNMPLIGLQKSLWLVAFANGVVYERLVTTLAALLFHSKMRALMWARVAHNECIFSKSDWWSWPVKCCVVSDPSPMGRIKFNVAGVVMNEIAACGGVLRDDKGVVSAVFSGRYVAGGLEMAILLAIKEVAEMVIELIRKKQVPLIIECDSITVSDWLKYSSLRPWSFRNLFVNIEGSLRRMAEVRIEVTNRGKRNGGSLG</sequence>
<dbReference type="AlphaFoldDB" id="A0A5D2NKH3"/>
<name>A0A5D2NKH3_GOSTO</name>
<evidence type="ECO:0000259" key="1">
    <source>
        <dbReference type="Pfam" id="PF13966"/>
    </source>
</evidence>
<proteinExistence type="predicted"/>
<evidence type="ECO:0000313" key="3">
    <source>
        <dbReference type="Proteomes" id="UP000322667"/>
    </source>
</evidence>
<protein>
    <recommendedName>
        <fullName evidence="1">Reverse transcriptase zinc-binding domain-containing protein</fullName>
    </recommendedName>
</protein>
<accession>A0A5D2NKH3</accession>
<organism evidence="2 3">
    <name type="scientific">Gossypium tomentosum</name>
    <name type="common">Hawaiian cotton</name>
    <name type="synonym">Gossypium sandvicense</name>
    <dbReference type="NCBI Taxonomy" id="34277"/>
    <lineage>
        <taxon>Eukaryota</taxon>
        <taxon>Viridiplantae</taxon>
        <taxon>Streptophyta</taxon>
        <taxon>Embryophyta</taxon>
        <taxon>Tracheophyta</taxon>
        <taxon>Spermatophyta</taxon>
        <taxon>Magnoliopsida</taxon>
        <taxon>eudicotyledons</taxon>
        <taxon>Gunneridae</taxon>
        <taxon>Pentapetalae</taxon>
        <taxon>rosids</taxon>
        <taxon>malvids</taxon>
        <taxon>Malvales</taxon>
        <taxon>Malvaceae</taxon>
        <taxon>Malvoideae</taxon>
        <taxon>Gossypium</taxon>
    </lineage>
</organism>
<dbReference type="EMBL" id="CM017620">
    <property type="protein sequence ID" value="TYI03564.1"/>
    <property type="molecule type" value="Genomic_DNA"/>
</dbReference>
<dbReference type="Proteomes" id="UP000322667">
    <property type="component" value="Chromosome A11"/>
</dbReference>
<dbReference type="InterPro" id="IPR053151">
    <property type="entry name" value="RNase_H-like"/>
</dbReference>
<evidence type="ECO:0000313" key="2">
    <source>
        <dbReference type="EMBL" id="TYI03564.1"/>
    </source>
</evidence>
<keyword evidence="3" id="KW-1185">Reference proteome</keyword>